<dbReference type="Proteomes" id="UP000265520">
    <property type="component" value="Unassembled WGS sequence"/>
</dbReference>
<reference evidence="2 3" key="1">
    <citation type="journal article" date="2018" name="Front. Plant Sci.">
        <title>Red Clover (Trifolium pratense) and Zigzag Clover (T. medium) - A Picture of Genomic Similarities and Differences.</title>
        <authorList>
            <person name="Dluhosova J."/>
            <person name="Istvanek J."/>
            <person name="Nedelnik J."/>
            <person name="Repkova J."/>
        </authorList>
    </citation>
    <scope>NUCLEOTIDE SEQUENCE [LARGE SCALE GENOMIC DNA]</scope>
    <source>
        <strain evidence="3">cv. 10/8</strain>
        <tissue evidence="2">Leaf</tissue>
    </source>
</reference>
<dbReference type="AlphaFoldDB" id="A0A392QV84"/>
<name>A0A392QV84_9FABA</name>
<proteinExistence type="predicted"/>
<accession>A0A392QV84</accession>
<keyword evidence="3" id="KW-1185">Reference proteome</keyword>
<comment type="caution">
    <text evidence="2">The sequence shown here is derived from an EMBL/GenBank/DDBJ whole genome shotgun (WGS) entry which is preliminary data.</text>
</comment>
<feature type="non-terminal residue" evidence="2">
    <location>
        <position position="59"/>
    </location>
</feature>
<protein>
    <submittedName>
        <fullName evidence="2">Uncharacterized protein</fullName>
    </submittedName>
</protein>
<evidence type="ECO:0000256" key="1">
    <source>
        <dbReference type="SAM" id="MobiDB-lite"/>
    </source>
</evidence>
<organism evidence="2 3">
    <name type="scientific">Trifolium medium</name>
    <dbReference type="NCBI Taxonomy" id="97028"/>
    <lineage>
        <taxon>Eukaryota</taxon>
        <taxon>Viridiplantae</taxon>
        <taxon>Streptophyta</taxon>
        <taxon>Embryophyta</taxon>
        <taxon>Tracheophyta</taxon>
        <taxon>Spermatophyta</taxon>
        <taxon>Magnoliopsida</taxon>
        <taxon>eudicotyledons</taxon>
        <taxon>Gunneridae</taxon>
        <taxon>Pentapetalae</taxon>
        <taxon>rosids</taxon>
        <taxon>fabids</taxon>
        <taxon>Fabales</taxon>
        <taxon>Fabaceae</taxon>
        <taxon>Papilionoideae</taxon>
        <taxon>50 kb inversion clade</taxon>
        <taxon>NPAAA clade</taxon>
        <taxon>Hologalegina</taxon>
        <taxon>IRL clade</taxon>
        <taxon>Trifolieae</taxon>
        <taxon>Trifolium</taxon>
    </lineage>
</organism>
<sequence>MNGSERGFGFGLWKEEEERMRSRTAKLRRREENRDEKKGEGMVPQFKVVKTLGLNERLQ</sequence>
<feature type="region of interest" description="Disordered" evidence="1">
    <location>
        <begin position="21"/>
        <end position="44"/>
    </location>
</feature>
<evidence type="ECO:0000313" key="2">
    <source>
        <dbReference type="EMBL" id="MCI27490.1"/>
    </source>
</evidence>
<dbReference type="EMBL" id="LXQA010159585">
    <property type="protein sequence ID" value="MCI27490.1"/>
    <property type="molecule type" value="Genomic_DNA"/>
</dbReference>
<evidence type="ECO:0000313" key="3">
    <source>
        <dbReference type="Proteomes" id="UP000265520"/>
    </source>
</evidence>
<feature type="compositionally biased region" description="Basic and acidic residues" evidence="1">
    <location>
        <begin position="29"/>
        <end position="40"/>
    </location>
</feature>